<evidence type="ECO:0000259" key="1">
    <source>
        <dbReference type="Pfam" id="PF07969"/>
    </source>
</evidence>
<evidence type="ECO:0000313" key="2">
    <source>
        <dbReference type="EMBL" id="MCG2461871.1"/>
    </source>
</evidence>
<dbReference type="Gene3D" id="3.10.310.70">
    <property type="match status" value="1"/>
</dbReference>
<sequence length="550" mass="60627">MLILNGYLVLIFVCFGQNLSVSKENIDLLVVNANIYTVDDAFSKATAFAVDEGRFVAVGTTGELEQRYNAKKRIDAKGKTIVPGLIDAHCHFYGLGLTQQSVNLVGTESFEEILERVAAFQKKNQSSFIRGSGWDQNDWKIKDLPNKKKLDKLYPHTPVVLERIDGHAMLVNQVALDLAGIDINTRVDGGEIVVKDGNLTGVLVDNPMGLINKIIPPTPLSTKIQALKEAEKICLGYGLTTVDDAGLDRSIIELIDSLQQNGDLSIRVYAMASNSRSNLDYYLKRGILKTDKLHVRSFKVYADGALGSRGAALKKPYSDRPGHFGAMSTPVATINALADRIAKSDYQMNTHAIGDSANAVVLRAYKKALKGQTNRRWRVEHAQVIDPIDFKYFKEGIIPSVQPTHATSDMYWAKDRLGSVRVKGAYALKSLLQQAGLVALGTDFPVEQVNPFMTFYAATSRRDLKGYPKDGFQMQDALTRKETLKGMTIWAAYSNFEESEKGSIEIGKWADFAVLSGDIMEIPLDQIPQLKAEQTFIGGIQVGNKAANQK</sequence>
<dbReference type="GO" id="GO:0016810">
    <property type="term" value="F:hydrolase activity, acting on carbon-nitrogen (but not peptide) bonds"/>
    <property type="evidence" value="ECO:0007669"/>
    <property type="project" value="InterPro"/>
</dbReference>
<dbReference type="InterPro" id="IPR013108">
    <property type="entry name" value="Amidohydro_3"/>
</dbReference>
<accession>A0AAE3EYD5</accession>
<keyword evidence="3" id="KW-1185">Reference proteome</keyword>
<dbReference type="SUPFAM" id="SSF51556">
    <property type="entry name" value="Metallo-dependent hydrolases"/>
    <property type="match status" value="1"/>
</dbReference>
<dbReference type="SUPFAM" id="SSF51338">
    <property type="entry name" value="Composite domain of metallo-dependent hydrolases"/>
    <property type="match status" value="1"/>
</dbReference>
<dbReference type="InterPro" id="IPR033932">
    <property type="entry name" value="YtcJ-like"/>
</dbReference>
<name>A0AAE3EYD5_9FLAO</name>
<reference evidence="2" key="1">
    <citation type="submission" date="2023-02" db="EMBL/GenBank/DDBJ databases">
        <title>Genome of Flavobacteriaceae gen. nov. sp. strain F89.</title>
        <authorList>
            <person name="Wang Y."/>
        </authorList>
    </citation>
    <scope>NUCLEOTIDE SEQUENCE</scope>
    <source>
        <strain evidence="2">F89</strain>
    </source>
</reference>
<gene>
    <name evidence="2" type="ORF">K8352_14015</name>
</gene>
<proteinExistence type="predicted"/>
<dbReference type="RefSeq" id="WP_317903014.1">
    <property type="nucleotide sequence ID" value="NZ_JAIRBC010000021.1"/>
</dbReference>
<feature type="domain" description="Amidohydrolase 3" evidence="1">
    <location>
        <begin position="74"/>
        <end position="541"/>
    </location>
</feature>
<dbReference type="Gene3D" id="3.20.20.140">
    <property type="entry name" value="Metal-dependent hydrolases"/>
    <property type="match status" value="1"/>
</dbReference>
<organism evidence="2 3">
    <name type="scientific">Cerina litoralis</name>
    <dbReference type="NCBI Taxonomy" id="2874477"/>
    <lineage>
        <taxon>Bacteria</taxon>
        <taxon>Pseudomonadati</taxon>
        <taxon>Bacteroidota</taxon>
        <taxon>Flavobacteriia</taxon>
        <taxon>Flavobacteriales</taxon>
        <taxon>Flavobacteriaceae</taxon>
        <taxon>Cerina</taxon>
    </lineage>
</organism>
<dbReference type="Gene3D" id="2.30.40.10">
    <property type="entry name" value="Urease, subunit C, domain 1"/>
    <property type="match status" value="1"/>
</dbReference>
<dbReference type="InterPro" id="IPR011059">
    <property type="entry name" value="Metal-dep_hydrolase_composite"/>
</dbReference>
<dbReference type="AlphaFoldDB" id="A0AAE3EYD5"/>
<dbReference type="CDD" id="cd01300">
    <property type="entry name" value="YtcJ_like"/>
    <property type="match status" value="1"/>
</dbReference>
<dbReference type="PANTHER" id="PTHR22642">
    <property type="entry name" value="IMIDAZOLONEPROPIONASE"/>
    <property type="match status" value="1"/>
</dbReference>
<dbReference type="Proteomes" id="UP001200642">
    <property type="component" value="Unassembled WGS sequence"/>
</dbReference>
<evidence type="ECO:0000313" key="3">
    <source>
        <dbReference type="Proteomes" id="UP001200642"/>
    </source>
</evidence>
<dbReference type="Pfam" id="PF07969">
    <property type="entry name" value="Amidohydro_3"/>
    <property type="match status" value="1"/>
</dbReference>
<protein>
    <submittedName>
        <fullName evidence="2">Amidohydrolase</fullName>
    </submittedName>
</protein>
<comment type="caution">
    <text evidence="2">The sequence shown here is derived from an EMBL/GenBank/DDBJ whole genome shotgun (WGS) entry which is preliminary data.</text>
</comment>
<dbReference type="PANTHER" id="PTHR22642:SF2">
    <property type="entry name" value="PROTEIN LONG AFTER FAR-RED 3"/>
    <property type="match status" value="1"/>
</dbReference>
<dbReference type="InterPro" id="IPR032466">
    <property type="entry name" value="Metal_Hydrolase"/>
</dbReference>
<dbReference type="EMBL" id="JAIRBC010000021">
    <property type="protein sequence ID" value="MCG2461871.1"/>
    <property type="molecule type" value="Genomic_DNA"/>
</dbReference>